<keyword evidence="3" id="KW-1185">Reference proteome</keyword>
<sequence length="139" mass="14520">MSSVPNTPNSLFLGIPSTPEFLAAVDEESISICPLLTPSPSAHFHHPLAINSIPGYERQLSPSSEDTEISTIPASIAANADFPELDNSSKNTETNAERLLTNGGLEGSSSSSSCSVLQDSTASAQLLNYLALSNDPSSQ</sequence>
<protein>
    <submittedName>
        <fullName evidence="2">Uncharacterized protein</fullName>
    </submittedName>
</protein>
<evidence type="ECO:0000313" key="2">
    <source>
        <dbReference type="EnsemblMetazoa" id="RPRC007094-PA"/>
    </source>
</evidence>
<organism evidence="2 3">
    <name type="scientific">Rhodnius prolixus</name>
    <name type="common">Triatomid bug</name>
    <dbReference type="NCBI Taxonomy" id="13249"/>
    <lineage>
        <taxon>Eukaryota</taxon>
        <taxon>Metazoa</taxon>
        <taxon>Ecdysozoa</taxon>
        <taxon>Arthropoda</taxon>
        <taxon>Hexapoda</taxon>
        <taxon>Insecta</taxon>
        <taxon>Pterygota</taxon>
        <taxon>Neoptera</taxon>
        <taxon>Paraneoptera</taxon>
        <taxon>Hemiptera</taxon>
        <taxon>Heteroptera</taxon>
        <taxon>Panheteroptera</taxon>
        <taxon>Cimicomorpha</taxon>
        <taxon>Reduviidae</taxon>
        <taxon>Triatominae</taxon>
        <taxon>Rhodnius</taxon>
    </lineage>
</organism>
<evidence type="ECO:0000256" key="1">
    <source>
        <dbReference type="SAM" id="MobiDB-lite"/>
    </source>
</evidence>
<dbReference type="Proteomes" id="UP000015103">
    <property type="component" value="Unassembled WGS sequence"/>
</dbReference>
<accession>T1HSS4</accession>
<feature type="region of interest" description="Disordered" evidence="1">
    <location>
        <begin position="80"/>
        <end position="115"/>
    </location>
</feature>
<dbReference type="STRING" id="13249.T1HSS4"/>
<dbReference type="EnsemblMetazoa" id="RPRC007094-RA">
    <property type="protein sequence ID" value="RPRC007094-PA"/>
    <property type="gene ID" value="RPRC007094"/>
</dbReference>
<dbReference type="VEuPathDB" id="VectorBase:RPRC007094"/>
<reference evidence="2" key="1">
    <citation type="submission" date="2015-05" db="UniProtKB">
        <authorList>
            <consortium name="EnsemblMetazoa"/>
        </authorList>
    </citation>
    <scope>IDENTIFICATION</scope>
</reference>
<dbReference type="AlphaFoldDB" id="T1HSS4"/>
<name>T1HSS4_RHOPR</name>
<evidence type="ECO:0000313" key="3">
    <source>
        <dbReference type="Proteomes" id="UP000015103"/>
    </source>
</evidence>
<dbReference type="EMBL" id="ACPB03004812">
    <property type="status" value="NOT_ANNOTATED_CDS"/>
    <property type="molecule type" value="Genomic_DNA"/>
</dbReference>
<dbReference type="InParanoid" id="T1HSS4"/>
<dbReference type="HOGENOM" id="CLU_1850212_0_0_1"/>
<proteinExistence type="predicted"/>